<evidence type="ECO:0000259" key="2">
    <source>
        <dbReference type="PROSITE" id="PS51048"/>
    </source>
</evidence>
<evidence type="ECO:0000256" key="1">
    <source>
        <dbReference type="SAM" id="MobiDB-lite"/>
    </source>
</evidence>
<proteinExistence type="predicted"/>
<dbReference type="EnsemblProtists" id="EOD29234">
    <property type="protein sequence ID" value="EOD29234"/>
    <property type="gene ID" value="EMIHUDRAFT_449829"/>
</dbReference>
<evidence type="ECO:0000313" key="3">
    <source>
        <dbReference type="EnsemblProtists" id="EOD29234"/>
    </source>
</evidence>
<protein>
    <recommendedName>
        <fullName evidence="2">SGS domain-containing protein</fullName>
    </recommendedName>
</protein>
<feature type="compositionally biased region" description="Polar residues" evidence="1">
    <location>
        <begin position="224"/>
        <end position="239"/>
    </location>
</feature>
<name>A0A0D3K0E9_EMIH1</name>
<reference evidence="4" key="1">
    <citation type="journal article" date="2013" name="Nature">
        <title>Pan genome of the phytoplankton Emiliania underpins its global distribution.</title>
        <authorList>
            <person name="Read B.A."/>
            <person name="Kegel J."/>
            <person name="Klute M.J."/>
            <person name="Kuo A."/>
            <person name="Lefebvre S.C."/>
            <person name="Maumus F."/>
            <person name="Mayer C."/>
            <person name="Miller J."/>
            <person name="Monier A."/>
            <person name="Salamov A."/>
            <person name="Young J."/>
            <person name="Aguilar M."/>
            <person name="Claverie J.M."/>
            <person name="Frickenhaus S."/>
            <person name="Gonzalez K."/>
            <person name="Herman E.K."/>
            <person name="Lin Y.C."/>
            <person name="Napier J."/>
            <person name="Ogata H."/>
            <person name="Sarno A.F."/>
            <person name="Shmutz J."/>
            <person name="Schroeder D."/>
            <person name="de Vargas C."/>
            <person name="Verret F."/>
            <person name="von Dassow P."/>
            <person name="Valentin K."/>
            <person name="Van de Peer Y."/>
            <person name="Wheeler G."/>
            <person name="Dacks J.B."/>
            <person name="Delwiche C.F."/>
            <person name="Dyhrman S.T."/>
            <person name="Glockner G."/>
            <person name="John U."/>
            <person name="Richards T."/>
            <person name="Worden A.Z."/>
            <person name="Zhang X."/>
            <person name="Grigoriev I.V."/>
            <person name="Allen A.E."/>
            <person name="Bidle K."/>
            <person name="Borodovsky M."/>
            <person name="Bowler C."/>
            <person name="Brownlee C."/>
            <person name="Cock J.M."/>
            <person name="Elias M."/>
            <person name="Gladyshev V.N."/>
            <person name="Groth M."/>
            <person name="Guda C."/>
            <person name="Hadaegh A."/>
            <person name="Iglesias-Rodriguez M.D."/>
            <person name="Jenkins J."/>
            <person name="Jones B.M."/>
            <person name="Lawson T."/>
            <person name="Leese F."/>
            <person name="Lindquist E."/>
            <person name="Lobanov A."/>
            <person name="Lomsadze A."/>
            <person name="Malik S.B."/>
            <person name="Marsh M.E."/>
            <person name="Mackinder L."/>
            <person name="Mock T."/>
            <person name="Mueller-Roeber B."/>
            <person name="Pagarete A."/>
            <person name="Parker M."/>
            <person name="Probert I."/>
            <person name="Quesneville H."/>
            <person name="Raines C."/>
            <person name="Rensing S.A."/>
            <person name="Riano-Pachon D.M."/>
            <person name="Richier S."/>
            <person name="Rokitta S."/>
            <person name="Shiraiwa Y."/>
            <person name="Soanes D.M."/>
            <person name="van der Giezen M."/>
            <person name="Wahlund T.M."/>
            <person name="Williams B."/>
            <person name="Wilson W."/>
            <person name="Wolfe G."/>
            <person name="Wurch L.L."/>
        </authorList>
    </citation>
    <scope>NUCLEOTIDE SEQUENCE</scope>
</reference>
<dbReference type="InterPro" id="IPR007699">
    <property type="entry name" value="SGS_dom"/>
</dbReference>
<dbReference type="AlphaFoldDB" id="A0A0D3K0E9"/>
<organism evidence="3 4">
    <name type="scientific">Emiliania huxleyi (strain CCMP1516)</name>
    <dbReference type="NCBI Taxonomy" id="280463"/>
    <lineage>
        <taxon>Eukaryota</taxon>
        <taxon>Haptista</taxon>
        <taxon>Haptophyta</taxon>
        <taxon>Prymnesiophyceae</taxon>
        <taxon>Isochrysidales</taxon>
        <taxon>Noelaerhabdaceae</taxon>
        <taxon>Emiliania</taxon>
    </lineage>
</organism>
<accession>A0A0D3K0E9</accession>
<evidence type="ECO:0000313" key="4">
    <source>
        <dbReference type="Proteomes" id="UP000013827"/>
    </source>
</evidence>
<feature type="compositionally biased region" description="Basic and acidic residues" evidence="1">
    <location>
        <begin position="240"/>
        <end position="262"/>
    </location>
</feature>
<dbReference type="Pfam" id="PF05002">
    <property type="entry name" value="SGS"/>
    <property type="match status" value="2"/>
</dbReference>
<dbReference type="SUPFAM" id="SSF48452">
    <property type="entry name" value="TPR-like"/>
    <property type="match status" value="1"/>
</dbReference>
<feature type="compositionally biased region" description="Basic and acidic residues" evidence="1">
    <location>
        <begin position="192"/>
        <end position="220"/>
    </location>
</feature>
<dbReference type="SUPFAM" id="SSF49764">
    <property type="entry name" value="HSP20-like chaperones"/>
    <property type="match status" value="1"/>
</dbReference>
<feature type="domain" description="SGS" evidence="2">
    <location>
        <begin position="144"/>
        <end position="262"/>
    </location>
</feature>
<dbReference type="RefSeq" id="XP_005781663.1">
    <property type="nucleotide sequence ID" value="XM_005781606.1"/>
</dbReference>
<feature type="region of interest" description="Disordered" evidence="1">
    <location>
        <begin position="189"/>
        <end position="262"/>
    </location>
</feature>
<dbReference type="GeneID" id="19046583"/>
<dbReference type="eggNOG" id="KOG1309">
    <property type="taxonomic scope" value="Eukaryota"/>
</dbReference>
<dbReference type="InterPro" id="IPR008978">
    <property type="entry name" value="HSP20-like_chaperone"/>
</dbReference>
<dbReference type="InterPro" id="IPR044563">
    <property type="entry name" value="Sgt1-like"/>
</dbReference>
<reference evidence="3" key="2">
    <citation type="submission" date="2024-10" db="UniProtKB">
        <authorList>
            <consortium name="EnsemblProtists"/>
        </authorList>
    </citation>
    <scope>IDENTIFICATION</scope>
</reference>
<keyword evidence="4" id="KW-1185">Reference proteome</keyword>
<dbReference type="InterPro" id="IPR011990">
    <property type="entry name" value="TPR-like_helical_dom_sf"/>
</dbReference>
<dbReference type="PANTHER" id="PTHR45862">
    <property type="entry name" value="PROTEIN SGT1 HOMOLOG"/>
    <property type="match status" value="1"/>
</dbReference>
<dbReference type="Gene3D" id="1.25.40.10">
    <property type="entry name" value="Tetratricopeptide repeat domain"/>
    <property type="match status" value="1"/>
</dbReference>
<sequence>MQVPLDRANALFVDEDFDGALAQYNAAVAAEPDSGEALAKRAACNLKLGRHRAAASDAAAASHVVVSVLARNVPPDAAAVSFADAAADVAIELGPDAGTYRLALSLFARVRPDGCSFRVMPWERLEGDGTGGATAFNTAAASDTAPRTVYSGSRRDWDAIDREVTRAEEEEKPEGEEALNKLFQQIYGNASEESRRRGERDTHTSTIHRDNNGEARETRRAMNKSFQTSGGTVLSTNWSEVKEKDYEKERTAPDGQEWKKWG</sequence>
<dbReference type="HOGENOM" id="CLU_039532_0_0_1"/>
<dbReference type="STRING" id="2903.R1F7K9"/>
<dbReference type="PROSITE" id="PS51048">
    <property type="entry name" value="SGS"/>
    <property type="match status" value="1"/>
</dbReference>
<dbReference type="Gene3D" id="2.60.40.790">
    <property type="match status" value="1"/>
</dbReference>
<dbReference type="PaxDb" id="2903-EOD29234"/>
<dbReference type="Proteomes" id="UP000013827">
    <property type="component" value="Unassembled WGS sequence"/>
</dbReference>
<dbReference type="KEGG" id="ehx:EMIHUDRAFT_449829"/>
<dbReference type="GO" id="GO:0051087">
    <property type="term" value="F:protein-folding chaperone binding"/>
    <property type="evidence" value="ECO:0007669"/>
    <property type="project" value="InterPro"/>
</dbReference>